<keyword evidence="2" id="KW-1185">Reference proteome</keyword>
<organism evidence="1 2">
    <name type="scientific">Paenibacillus oenotherae</name>
    <dbReference type="NCBI Taxonomy" id="1435645"/>
    <lineage>
        <taxon>Bacteria</taxon>
        <taxon>Bacillati</taxon>
        <taxon>Bacillota</taxon>
        <taxon>Bacilli</taxon>
        <taxon>Bacillales</taxon>
        <taxon>Paenibacillaceae</taxon>
        <taxon>Paenibacillus</taxon>
    </lineage>
</organism>
<dbReference type="Proteomes" id="UP000812277">
    <property type="component" value="Unassembled WGS sequence"/>
</dbReference>
<proteinExistence type="predicted"/>
<evidence type="ECO:0000313" key="2">
    <source>
        <dbReference type="Proteomes" id="UP000812277"/>
    </source>
</evidence>
<reference evidence="1 2" key="1">
    <citation type="submission" date="2021-07" db="EMBL/GenBank/DDBJ databases">
        <title>Paenibacillus radiodurans sp. nov., isolated from the southeastern edge of Tengger Desert.</title>
        <authorList>
            <person name="Zhang G."/>
        </authorList>
    </citation>
    <scope>NUCLEOTIDE SEQUENCE [LARGE SCALE GENOMIC DNA]</scope>
    <source>
        <strain evidence="1 2">DT7-4</strain>
    </source>
</reference>
<dbReference type="Pfam" id="PF10711">
    <property type="entry name" value="DUF2513"/>
    <property type="match status" value="1"/>
</dbReference>
<protein>
    <submittedName>
        <fullName evidence="1">DUF2513 domain-containing protein</fullName>
    </submittedName>
</protein>
<dbReference type="InterPro" id="IPR019650">
    <property type="entry name" value="DUF2513"/>
</dbReference>
<name>A0ABS7D9W2_9BACL</name>
<evidence type="ECO:0000313" key="1">
    <source>
        <dbReference type="EMBL" id="MBW7475958.1"/>
    </source>
</evidence>
<dbReference type="EMBL" id="JAHZIJ010000009">
    <property type="protein sequence ID" value="MBW7475958.1"/>
    <property type="molecule type" value="Genomic_DNA"/>
</dbReference>
<gene>
    <name evidence="1" type="ORF">K0T92_14525</name>
</gene>
<sequence>MKLNPDCIRAILLTVEDESGYDRESDFYIPLSKPRLTDFSYEEVFYHIDQCRMSGLVTRVRKTMNPSYHVEDLTPTGHAFLADIRSDTNWNKTKEIAKNVGSFSLDALTKIAVGVVTAAINKNF</sequence>
<comment type="caution">
    <text evidence="1">The sequence shown here is derived from an EMBL/GenBank/DDBJ whole genome shotgun (WGS) entry which is preliminary data.</text>
</comment>
<accession>A0ABS7D9W2</accession>